<dbReference type="InterPro" id="IPR017520">
    <property type="entry name" value="CHP03086"/>
</dbReference>
<gene>
    <name evidence="2" type="ORF">SAMN04489726_1100</name>
</gene>
<dbReference type="Gene3D" id="1.20.120.450">
    <property type="entry name" value="dinb family like domain"/>
    <property type="match status" value="1"/>
</dbReference>
<dbReference type="RefSeq" id="WP_083383663.1">
    <property type="nucleotide sequence ID" value="NZ_LT629701.1"/>
</dbReference>
<evidence type="ECO:0000313" key="2">
    <source>
        <dbReference type="EMBL" id="SDM33644.1"/>
    </source>
</evidence>
<dbReference type="InterPro" id="IPR034660">
    <property type="entry name" value="DinB/YfiT-like"/>
</dbReference>
<protein>
    <submittedName>
        <fullName evidence="2">TIGR03086 family protein</fullName>
    </submittedName>
</protein>
<keyword evidence="3" id="KW-1185">Reference proteome</keyword>
<accession>A0A1G9SDU2</accession>
<sequence>MTTWPILSESHEALRTAVNAVTDWEAATPCSQWNATQVLQHAAGDQIAFAAFLTGGEGPSEDPFAPSGSLSDTPGNVAEHAMKLSATAWAGVAADAENVAVPVPPNSMPASLGVGACALDAAVHAWDLAVSAGAPSPLSAALARELLPVAQQIVEPLRAYGAYAPALPGESGEDDAAVLLRYLGRDPHWSR</sequence>
<dbReference type="InterPro" id="IPR017517">
    <property type="entry name" value="Maleyloyr_isom"/>
</dbReference>
<dbReference type="Pfam" id="PF11716">
    <property type="entry name" value="MDMPI_N"/>
    <property type="match status" value="1"/>
</dbReference>
<name>A0A1G9SDU2_ALLAB</name>
<dbReference type="GO" id="GO:0046872">
    <property type="term" value="F:metal ion binding"/>
    <property type="evidence" value="ECO:0007669"/>
    <property type="project" value="InterPro"/>
</dbReference>
<organism evidence="2 3">
    <name type="scientific">Allokutzneria albata</name>
    <name type="common">Kibdelosporangium albatum</name>
    <dbReference type="NCBI Taxonomy" id="211114"/>
    <lineage>
        <taxon>Bacteria</taxon>
        <taxon>Bacillati</taxon>
        <taxon>Actinomycetota</taxon>
        <taxon>Actinomycetes</taxon>
        <taxon>Pseudonocardiales</taxon>
        <taxon>Pseudonocardiaceae</taxon>
        <taxon>Allokutzneria</taxon>
    </lineage>
</organism>
<feature type="domain" description="Mycothiol-dependent maleylpyruvate isomerase metal-binding" evidence="1">
    <location>
        <begin position="8"/>
        <end position="129"/>
    </location>
</feature>
<evidence type="ECO:0000313" key="3">
    <source>
        <dbReference type="Proteomes" id="UP000183376"/>
    </source>
</evidence>
<dbReference type="NCBIfam" id="TIGR03083">
    <property type="entry name" value="maleylpyruvate isomerase family mycothiol-dependent enzyme"/>
    <property type="match status" value="1"/>
</dbReference>
<dbReference type="AlphaFoldDB" id="A0A1G9SDU2"/>
<dbReference type="STRING" id="211114.SAMN04489726_1100"/>
<reference evidence="2 3" key="1">
    <citation type="submission" date="2016-10" db="EMBL/GenBank/DDBJ databases">
        <authorList>
            <person name="de Groot N.N."/>
        </authorList>
    </citation>
    <scope>NUCLEOTIDE SEQUENCE [LARGE SCALE GENOMIC DNA]</scope>
    <source>
        <strain evidence="2 3">DSM 44149</strain>
    </source>
</reference>
<dbReference type="SUPFAM" id="SSF109854">
    <property type="entry name" value="DinB/YfiT-like putative metalloenzymes"/>
    <property type="match status" value="1"/>
</dbReference>
<dbReference type="InterPro" id="IPR024344">
    <property type="entry name" value="MDMPI_metal-binding"/>
</dbReference>
<dbReference type="Proteomes" id="UP000183376">
    <property type="component" value="Chromosome I"/>
</dbReference>
<dbReference type="EMBL" id="LT629701">
    <property type="protein sequence ID" value="SDM33644.1"/>
    <property type="molecule type" value="Genomic_DNA"/>
</dbReference>
<dbReference type="NCBIfam" id="TIGR03086">
    <property type="entry name" value="TIGR03086 family metal-binding protein"/>
    <property type="match status" value="1"/>
</dbReference>
<evidence type="ECO:0000259" key="1">
    <source>
        <dbReference type="Pfam" id="PF11716"/>
    </source>
</evidence>
<proteinExistence type="predicted"/>